<dbReference type="PROSITE" id="PS51421">
    <property type="entry name" value="RAS"/>
    <property type="match status" value="1"/>
</dbReference>
<dbReference type="GO" id="GO:0005525">
    <property type="term" value="F:GTP binding"/>
    <property type="evidence" value="ECO:0007669"/>
    <property type="project" value="InterPro"/>
</dbReference>
<reference evidence="2" key="1">
    <citation type="journal article" date="2015" name="Nature">
        <title>Complex archaea that bridge the gap between prokaryotes and eukaryotes.</title>
        <authorList>
            <person name="Spang A."/>
            <person name="Saw J.H."/>
            <person name="Jorgensen S.L."/>
            <person name="Zaremba-Niedzwiedzka K."/>
            <person name="Martijn J."/>
            <person name="Lind A.E."/>
            <person name="van Eijk R."/>
            <person name="Schleper C."/>
            <person name="Guy L."/>
            <person name="Ettema T.J."/>
        </authorList>
    </citation>
    <scope>NUCLEOTIDE SEQUENCE</scope>
</reference>
<dbReference type="InterPro" id="IPR027417">
    <property type="entry name" value="P-loop_NTPase"/>
</dbReference>
<dbReference type="Pfam" id="PF00071">
    <property type="entry name" value="Ras"/>
    <property type="match status" value="1"/>
</dbReference>
<dbReference type="PRINTS" id="PR00449">
    <property type="entry name" value="RASTRNSFRMNG"/>
</dbReference>
<dbReference type="EMBL" id="LAZR01011270">
    <property type="protein sequence ID" value="KKM62559.1"/>
    <property type="molecule type" value="Genomic_DNA"/>
</dbReference>
<proteinExistence type="predicted"/>
<sequence length="175" mass="20288">MKRYSFKVLLLGAPTVGKTSIFYRYVKNQFINDYITTIGINYLTKEITLEAKKIAKLQILDIGGQKKFKFLHKKFYNGANGALVIFDLTQRKTYGAIESWISEMFEILQENIPFIIIGNKLDLLKELPRSIDKDIVRNYTEKKDCIYLETSAKTGENLEEVFKELAQLMIKRASK</sequence>
<evidence type="ECO:0000256" key="1">
    <source>
        <dbReference type="ARBA" id="ARBA00022741"/>
    </source>
</evidence>
<dbReference type="SUPFAM" id="SSF52540">
    <property type="entry name" value="P-loop containing nucleoside triphosphate hydrolases"/>
    <property type="match status" value="1"/>
</dbReference>
<dbReference type="NCBIfam" id="TIGR00231">
    <property type="entry name" value="small_GTP"/>
    <property type="match status" value="1"/>
</dbReference>
<name>A0A0F9IYR7_9ZZZZ</name>
<dbReference type="PROSITE" id="PS51417">
    <property type="entry name" value="ARF"/>
    <property type="match status" value="1"/>
</dbReference>
<gene>
    <name evidence="2" type="ORF">LCGC14_1520480</name>
</gene>
<dbReference type="SMART" id="SM00175">
    <property type="entry name" value="RAB"/>
    <property type="match status" value="1"/>
</dbReference>
<dbReference type="CDD" id="cd00154">
    <property type="entry name" value="Rab"/>
    <property type="match status" value="1"/>
</dbReference>
<comment type="caution">
    <text evidence="2">The sequence shown here is derived from an EMBL/GenBank/DDBJ whole genome shotgun (WGS) entry which is preliminary data.</text>
</comment>
<evidence type="ECO:0008006" key="3">
    <source>
        <dbReference type="Google" id="ProtNLM"/>
    </source>
</evidence>
<dbReference type="Gene3D" id="3.40.50.300">
    <property type="entry name" value="P-loop containing nucleotide triphosphate hydrolases"/>
    <property type="match status" value="1"/>
</dbReference>
<organism evidence="2">
    <name type="scientific">marine sediment metagenome</name>
    <dbReference type="NCBI Taxonomy" id="412755"/>
    <lineage>
        <taxon>unclassified sequences</taxon>
        <taxon>metagenomes</taxon>
        <taxon>ecological metagenomes</taxon>
    </lineage>
</organism>
<dbReference type="SMART" id="SM00174">
    <property type="entry name" value="RHO"/>
    <property type="match status" value="1"/>
</dbReference>
<evidence type="ECO:0000313" key="2">
    <source>
        <dbReference type="EMBL" id="KKM62559.1"/>
    </source>
</evidence>
<dbReference type="PANTHER" id="PTHR47978">
    <property type="match status" value="1"/>
</dbReference>
<protein>
    <recommendedName>
        <fullName evidence="3">GTP-binding protein</fullName>
    </recommendedName>
</protein>
<dbReference type="SMART" id="SM00173">
    <property type="entry name" value="RAS"/>
    <property type="match status" value="1"/>
</dbReference>
<dbReference type="AlphaFoldDB" id="A0A0F9IYR7"/>
<dbReference type="InterPro" id="IPR001806">
    <property type="entry name" value="Small_GTPase"/>
</dbReference>
<accession>A0A0F9IYR7</accession>
<dbReference type="PROSITE" id="PS51419">
    <property type="entry name" value="RAB"/>
    <property type="match status" value="1"/>
</dbReference>
<dbReference type="InterPro" id="IPR005225">
    <property type="entry name" value="Small_GTP-bd"/>
</dbReference>
<dbReference type="GO" id="GO:0003924">
    <property type="term" value="F:GTPase activity"/>
    <property type="evidence" value="ECO:0007669"/>
    <property type="project" value="InterPro"/>
</dbReference>
<keyword evidence="1" id="KW-0547">Nucleotide-binding</keyword>
<dbReference type="FunFam" id="3.40.50.300:FF:001329">
    <property type="entry name" value="Small GTP-binding protein, putative"/>
    <property type="match status" value="1"/>
</dbReference>